<sequence length="94" mass="10977">MRYIGARDRRCSRGLKGSGTLLIFMQFWLREVKLISSQPYKMTKGHSIEAGRTFTKWLPPFIQSFSPLKLKATYSILDSCYLASLVQTWYTSWM</sequence>
<name>A0AAV3RUQ0_LITER</name>
<dbReference type="Proteomes" id="UP001454036">
    <property type="component" value="Unassembled WGS sequence"/>
</dbReference>
<evidence type="ECO:0000313" key="2">
    <source>
        <dbReference type="Proteomes" id="UP001454036"/>
    </source>
</evidence>
<dbReference type="AlphaFoldDB" id="A0AAV3RUQ0"/>
<gene>
    <name evidence="1" type="ORF">LIER_32746</name>
</gene>
<protein>
    <submittedName>
        <fullName evidence="1">Uncharacterized protein</fullName>
    </submittedName>
</protein>
<proteinExistence type="predicted"/>
<evidence type="ECO:0000313" key="1">
    <source>
        <dbReference type="EMBL" id="GAA0185458.1"/>
    </source>
</evidence>
<reference evidence="1 2" key="1">
    <citation type="submission" date="2024-01" db="EMBL/GenBank/DDBJ databases">
        <title>The complete chloroplast genome sequence of Lithospermum erythrorhizon: insights into the phylogenetic relationship among Boraginaceae species and the maternal lineages of purple gromwells.</title>
        <authorList>
            <person name="Okada T."/>
            <person name="Watanabe K."/>
        </authorList>
    </citation>
    <scope>NUCLEOTIDE SEQUENCE [LARGE SCALE GENOMIC DNA]</scope>
</reference>
<accession>A0AAV3RUQ0</accession>
<dbReference type="EMBL" id="BAABME010012722">
    <property type="protein sequence ID" value="GAA0185458.1"/>
    <property type="molecule type" value="Genomic_DNA"/>
</dbReference>
<comment type="caution">
    <text evidence="1">The sequence shown here is derived from an EMBL/GenBank/DDBJ whole genome shotgun (WGS) entry which is preliminary data.</text>
</comment>
<organism evidence="1 2">
    <name type="scientific">Lithospermum erythrorhizon</name>
    <name type="common">Purple gromwell</name>
    <name type="synonym">Lithospermum officinale var. erythrorhizon</name>
    <dbReference type="NCBI Taxonomy" id="34254"/>
    <lineage>
        <taxon>Eukaryota</taxon>
        <taxon>Viridiplantae</taxon>
        <taxon>Streptophyta</taxon>
        <taxon>Embryophyta</taxon>
        <taxon>Tracheophyta</taxon>
        <taxon>Spermatophyta</taxon>
        <taxon>Magnoliopsida</taxon>
        <taxon>eudicotyledons</taxon>
        <taxon>Gunneridae</taxon>
        <taxon>Pentapetalae</taxon>
        <taxon>asterids</taxon>
        <taxon>lamiids</taxon>
        <taxon>Boraginales</taxon>
        <taxon>Boraginaceae</taxon>
        <taxon>Boraginoideae</taxon>
        <taxon>Lithospermeae</taxon>
        <taxon>Lithospermum</taxon>
    </lineage>
</organism>
<keyword evidence="2" id="KW-1185">Reference proteome</keyword>